<accession>A0A813FKA0</accession>
<organism evidence="1 2">
    <name type="scientific">Polarella glacialis</name>
    <name type="common">Dinoflagellate</name>
    <dbReference type="NCBI Taxonomy" id="89957"/>
    <lineage>
        <taxon>Eukaryota</taxon>
        <taxon>Sar</taxon>
        <taxon>Alveolata</taxon>
        <taxon>Dinophyceae</taxon>
        <taxon>Suessiales</taxon>
        <taxon>Suessiaceae</taxon>
        <taxon>Polarella</taxon>
    </lineage>
</organism>
<keyword evidence="2" id="KW-1185">Reference proteome</keyword>
<comment type="caution">
    <text evidence="1">The sequence shown here is derived from an EMBL/GenBank/DDBJ whole genome shotgun (WGS) entry which is preliminary data.</text>
</comment>
<reference evidence="1" key="1">
    <citation type="submission" date="2021-02" db="EMBL/GenBank/DDBJ databases">
        <authorList>
            <person name="Dougan E. K."/>
            <person name="Rhodes N."/>
            <person name="Thang M."/>
            <person name="Chan C."/>
        </authorList>
    </citation>
    <scope>NUCLEOTIDE SEQUENCE</scope>
</reference>
<name>A0A813FKA0_POLGL</name>
<dbReference type="Proteomes" id="UP000654075">
    <property type="component" value="Unassembled WGS sequence"/>
</dbReference>
<evidence type="ECO:0000313" key="2">
    <source>
        <dbReference type="Proteomes" id="UP000654075"/>
    </source>
</evidence>
<dbReference type="AlphaFoldDB" id="A0A813FKA0"/>
<dbReference type="EMBL" id="CAJNNV010025321">
    <property type="protein sequence ID" value="CAE8613855.1"/>
    <property type="molecule type" value="Genomic_DNA"/>
</dbReference>
<evidence type="ECO:0000313" key="1">
    <source>
        <dbReference type="EMBL" id="CAE8613855.1"/>
    </source>
</evidence>
<gene>
    <name evidence="1" type="ORF">PGLA1383_LOCUS31607</name>
</gene>
<protein>
    <submittedName>
        <fullName evidence="1">Uncharacterized protein</fullName>
    </submittedName>
</protein>
<feature type="non-terminal residue" evidence="1">
    <location>
        <position position="1"/>
    </location>
</feature>
<proteinExistence type="predicted"/>
<feature type="non-terminal residue" evidence="1">
    <location>
        <position position="73"/>
    </location>
</feature>
<sequence>DAIVRAQHEGFAADCSFLRAGKRLLLAGLRFNSYTSNSSNWATSGRATRRWLDGICRADEQRLRQRGNQCRSR</sequence>